<keyword evidence="2 5" id="KW-0808">Transferase</keyword>
<dbReference type="SUPFAM" id="SSF53756">
    <property type="entry name" value="UDP-Glycosyltransferase/glycogen phosphorylase"/>
    <property type="match status" value="1"/>
</dbReference>
<dbReference type="CDD" id="cd03801">
    <property type="entry name" value="GT4_PimA-like"/>
    <property type="match status" value="1"/>
</dbReference>
<gene>
    <name evidence="5" type="ORF">QWZ15_01655</name>
</gene>
<dbReference type="RefSeq" id="WP_163384682.1">
    <property type="nucleotide sequence ID" value="NZ_JAUFQS010000003.1"/>
</dbReference>
<comment type="caution">
    <text evidence="5">The sequence shown here is derived from an EMBL/GenBank/DDBJ whole genome shotgun (WGS) entry which is preliminary data.</text>
</comment>
<evidence type="ECO:0000313" key="5">
    <source>
        <dbReference type="EMBL" id="MDN3686520.1"/>
    </source>
</evidence>
<dbReference type="InterPro" id="IPR001296">
    <property type="entry name" value="Glyco_trans_1"/>
</dbReference>
<feature type="transmembrane region" description="Helical" evidence="3">
    <location>
        <begin position="113"/>
        <end position="135"/>
    </location>
</feature>
<dbReference type="Pfam" id="PF00534">
    <property type="entry name" value="Glycos_transf_1"/>
    <property type="match status" value="1"/>
</dbReference>
<feature type="domain" description="Glycosyl transferase family 1" evidence="4">
    <location>
        <begin position="200"/>
        <end position="377"/>
    </location>
</feature>
<proteinExistence type="predicted"/>
<dbReference type="PANTHER" id="PTHR12526">
    <property type="entry name" value="GLYCOSYLTRANSFERASE"/>
    <property type="match status" value="1"/>
</dbReference>
<evidence type="ECO:0000256" key="3">
    <source>
        <dbReference type="SAM" id="Phobius"/>
    </source>
</evidence>
<keyword evidence="3" id="KW-1133">Transmembrane helix</keyword>
<dbReference type="PANTHER" id="PTHR12526:SF629">
    <property type="entry name" value="TEICHURONIC ACID BIOSYNTHESIS GLYCOSYLTRANSFERASE TUAH-RELATED"/>
    <property type="match status" value="1"/>
</dbReference>
<dbReference type="Proteomes" id="UP001236663">
    <property type="component" value="Unassembled WGS sequence"/>
</dbReference>
<keyword evidence="3" id="KW-0812">Transmembrane</keyword>
<keyword evidence="1 5" id="KW-0328">Glycosyltransferase</keyword>
<evidence type="ECO:0000256" key="2">
    <source>
        <dbReference type="ARBA" id="ARBA00022679"/>
    </source>
</evidence>
<keyword evidence="3" id="KW-0472">Membrane</keyword>
<reference evidence="6" key="1">
    <citation type="journal article" date="2019" name="Int. J. Syst. Evol. Microbiol.">
        <title>The Global Catalogue of Microorganisms (GCM) 10K type strain sequencing project: providing services to taxonomists for standard genome sequencing and annotation.</title>
        <authorList>
            <consortium name="The Broad Institute Genomics Platform"/>
            <consortium name="The Broad Institute Genome Sequencing Center for Infectious Disease"/>
            <person name="Wu L."/>
            <person name="Ma J."/>
        </authorList>
    </citation>
    <scope>NUCLEOTIDE SEQUENCE [LARGE SCALE GENOMIC DNA]</scope>
    <source>
        <strain evidence="6">CECT 7706</strain>
    </source>
</reference>
<dbReference type="GO" id="GO:0016757">
    <property type="term" value="F:glycosyltransferase activity"/>
    <property type="evidence" value="ECO:0007669"/>
    <property type="project" value="UniProtKB-KW"/>
</dbReference>
<protein>
    <submittedName>
        <fullName evidence="5">Glycosyltransferase family 4 protein</fullName>
        <ecNumber evidence="5">2.4.-.-</ecNumber>
    </submittedName>
</protein>
<organism evidence="5 6">
    <name type="scientific">Cyclobacterium jeungdonense</name>
    <dbReference type="NCBI Taxonomy" id="708087"/>
    <lineage>
        <taxon>Bacteria</taxon>
        <taxon>Pseudomonadati</taxon>
        <taxon>Bacteroidota</taxon>
        <taxon>Cytophagia</taxon>
        <taxon>Cytophagales</taxon>
        <taxon>Cyclobacteriaceae</taxon>
        <taxon>Cyclobacterium</taxon>
    </lineage>
</organism>
<dbReference type="Gene3D" id="3.40.50.2000">
    <property type="entry name" value="Glycogen Phosphorylase B"/>
    <property type="match status" value="2"/>
</dbReference>
<evidence type="ECO:0000259" key="4">
    <source>
        <dbReference type="Pfam" id="PF00534"/>
    </source>
</evidence>
<evidence type="ECO:0000256" key="1">
    <source>
        <dbReference type="ARBA" id="ARBA00022676"/>
    </source>
</evidence>
<evidence type="ECO:0000313" key="6">
    <source>
        <dbReference type="Proteomes" id="UP001236663"/>
    </source>
</evidence>
<feature type="transmembrane region" description="Helical" evidence="3">
    <location>
        <begin position="75"/>
        <end position="93"/>
    </location>
</feature>
<sequence>MKVLYIHSVGPWGGSSRSLFEVIKNFPEGEVDAYFILAKGSSSTHFKKVAMDTISVQGLPKLDNTAFSFYRGLRWLILLREIFYIPFSIYAVLKANYKWRNFDVIHVNEITEVFTVVLLKMVFAAPIVLHVRSVARQDKNSFRNKLVHSILKNKVSKIIAIDDTVKGSLNSDLDVQVIHNSFSFKHEFAEDLEFKNKLGKIDGNNLIIGYVGSLMVSKGILELVKAAKIVREKDKSVEFLIVGGETINKKSLKLWLLGKFGFSRNIGNELKNLLFKYKLTDSFHLVGATDNVELAYEKMDVLCVPGFFNAPGRQVFEGAFAGVPTILAITDPMKDTFIPMETGIAVQLKNPQEIADAILYFANQPSEIKRMGDNAKKLALENFVPEKNSKKILSLYNKLLKL</sequence>
<dbReference type="EMBL" id="JAUFQS010000003">
    <property type="protein sequence ID" value="MDN3686520.1"/>
    <property type="molecule type" value="Genomic_DNA"/>
</dbReference>
<name>A0ABT8C438_9BACT</name>
<dbReference type="EC" id="2.4.-.-" evidence="5"/>
<keyword evidence="6" id="KW-1185">Reference proteome</keyword>
<accession>A0ABT8C438</accession>